<dbReference type="InterPro" id="IPR004682">
    <property type="entry name" value="TRAP_DctP"/>
</dbReference>
<dbReference type="CDD" id="cd13603">
    <property type="entry name" value="PBP2_TRAP_Siap_TeaA_like"/>
    <property type="match status" value="1"/>
</dbReference>
<dbReference type="PANTHER" id="PTHR33376">
    <property type="match status" value="1"/>
</dbReference>
<evidence type="ECO:0000256" key="2">
    <source>
        <dbReference type="ARBA" id="ARBA00022448"/>
    </source>
</evidence>
<name>A0AAU7KM59_9GAMM</name>
<gene>
    <name evidence="4" type="ORF">NFG58_05925</name>
</gene>
<sequence>MHTKSPFLRTTPPRNMTPAAIGAAASTRRLGPRPLVAAVALALLGAAGSAQAATWKMALGDAAGGTQHEMGQTFAKLIEEKSGGDVSVDLFPNGQLGSEQDTVNNASMGLLDLSVLAINNITPFSPTVGVMTLPYVIQSPEDARTLTQGEIGQEMVDNTIRDAGVRILGWAYSGCRRLTNSARPVASPEDLDGLVIRVPKNEIMISAYQSWGVNPNPLAWSETFTALQQGVVDGQDNPYITIDAMKFYEVQDHVTDSCYVFSMEPLIMGEGMFQSLSEEQQQWVLEAAQEATDHSYEYLLAQEDAIKTRLVEEHGMEITEPADGEQAWIEQATAIWPDFYDSIGGKAKLDEALAALGREPAP</sequence>
<dbReference type="NCBIfam" id="NF037995">
    <property type="entry name" value="TRAP_S1"/>
    <property type="match status" value="1"/>
</dbReference>
<dbReference type="RefSeq" id="WP_253555674.1">
    <property type="nucleotide sequence ID" value="NZ_CP098827.1"/>
</dbReference>
<dbReference type="GO" id="GO:0030288">
    <property type="term" value="C:outer membrane-bounded periplasmic space"/>
    <property type="evidence" value="ECO:0007669"/>
    <property type="project" value="InterPro"/>
</dbReference>
<evidence type="ECO:0000256" key="1">
    <source>
        <dbReference type="ARBA" id="ARBA00009023"/>
    </source>
</evidence>
<evidence type="ECO:0000313" key="4">
    <source>
        <dbReference type="EMBL" id="XBO72248.1"/>
    </source>
</evidence>
<dbReference type="Pfam" id="PF03480">
    <property type="entry name" value="DctP"/>
    <property type="match status" value="1"/>
</dbReference>
<accession>A0AAU7KM59</accession>
<keyword evidence="2" id="KW-0813">Transport</keyword>
<keyword evidence="3" id="KW-0732">Signal</keyword>
<dbReference type="PANTHER" id="PTHR33376:SF7">
    <property type="entry name" value="C4-DICARBOXYLATE-BINDING PROTEIN DCTB"/>
    <property type="match status" value="1"/>
</dbReference>
<organism evidence="4">
    <name type="scientific">Halomonas sp. RT37</name>
    <dbReference type="NCBI Taxonomy" id="2950872"/>
    <lineage>
        <taxon>Bacteria</taxon>
        <taxon>Pseudomonadati</taxon>
        <taxon>Pseudomonadota</taxon>
        <taxon>Gammaproteobacteria</taxon>
        <taxon>Oceanospirillales</taxon>
        <taxon>Halomonadaceae</taxon>
        <taxon>Halomonas</taxon>
    </lineage>
</organism>
<dbReference type="EMBL" id="CP098827">
    <property type="protein sequence ID" value="XBO72248.1"/>
    <property type="molecule type" value="Genomic_DNA"/>
</dbReference>
<protein>
    <submittedName>
        <fullName evidence="4">TRAP transporter substrate-binding protein</fullName>
    </submittedName>
</protein>
<evidence type="ECO:0000256" key="3">
    <source>
        <dbReference type="ARBA" id="ARBA00022729"/>
    </source>
</evidence>
<dbReference type="NCBIfam" id="TIGR00787">
    <property type="entry name" value="dctP"/>
    <property type="match status" value="1"/>
</dbReference>
<dbReference type="GO" id="GO:0055085">
    <property type="term" value="P:transmembrane transport"/>
    <property type="evidence" value="ECO:0007669"/>
    <property type="project" value="InterPro"/>
</dbReference>
<comment type="similarity">
    <text evidence="1">Belongs to the bacterial solute-binding protein 7 family.</text>
</comment>
<dbReference type="Gene3D" id="3.40.190.170">
    <property type="entry name" value="Bacterial extracellular solute-binding protein, family 7"/>
    <property type="match status" value="1"/>
</dbReference>
<dbReference type="InterPro" id="IPR038404">
    <property type="entry name" value="TRAP_DctP_sf"/>
</dbReference>
<dbReference type="AlphaFoldDB" id="A0AAU7KM59"/>
<proteinExistence type="inferred from homology"/>
<dbReference type="PIRSF" id="PIRSF006470">
    <property type="entry name" value="DctB"/>
    <property type="match status" value="1"/>
</dbReference>
<dbReference type="InterPro" id="IPR018389">
    <property type="entry name" value="DctP_fam"/>
</dbReference>
<reference evidence="4" key="1">
    <citation type="submission" date="2022-06" db="EMBL/GenBank/DDBJ databases">
        <title>A novel DMS-producing enzyme.</title>
        <authorList>
            <person name="Zhang Y."/>
        </authorList>
    </citation>
    <scope>NUCLEOTIDE SEQUENCE</scope>
    <source>
        <strain evidence="4">RT37</strain>
    </source>
</reference>